<dbReference type="eggNOG" id="COG0724">
    <property type="taxonomic scope" value="Bacteria"/>
</dbReference>
<dbReference type="InterPro" id="IPR012677">
    <property type="entry name" value="Nucleotide-bd_a/b_plait_sf"/>
</dbReference>
<dbReference type="OrthoDB" id="9798855at2"/>
<evidence type="ECO:0000313" key="4">
    <source>
        <dbReference type="Proteomes" id="UP000006201"/>
    </source>
</evidence>
<reference evidence="3 4" key="1">
    <citation type="submission" date="2006-02" db="EMBL/GenBank/DDBJ databases">
        <authorList>
            <person name="Moran M.A."/>
            <person name="Kjelleberg S."/>
            <person name="Egan S."/>
            <person name="Saunders N."/>
            <person name="Thomas T."/>
            <person name="Ferriera S."/>
            <person name="Johnson J."/>
            <person name="Kravitz S."/>
            <person name="Halpern A."/>
            <person name="Remington K."/>
            <person name="Beeson K."/>
            <person name="Tran B."/>
            <person name="Rogers Y.-H."/>
            <person name="Friedman R."/>
            <person name="Venter J.C."/>
        </authorList>
    </citation>
    <scope>NUCLEOTIDE SEQUENCE [LARGE SCALE GENOMIC DNA]</scope>
    <source>
        <strain evidence="3 4">D2</strain>
    </source>
</reference>
<dbReference type="Proteomes" id="UP000006201">
    <property type="component" value="Unassembled WGS sequence"/>
</dbReference>
<dbReference type="PANTHER" id="PTHR48025">
    <property type="entry name" value="OS02G0815200 PROTEIN"/>
    <property type="match status" value="1"/>
</dbReference>
<evidence type="ECO:0000313" key="3">
    <source>
        <dbReference type="EMBL" id="EAR30261.1"/>
    </source>
</evidence>
<evidence type="ECO:0000259" key="2">
    <source>
        <dbReference type="PROSITE" id="PS50102"/>
    </source>
</evidence>
<dbReference type="RefSeq" id="WP_009836561.1">
    <property type="nucleotide sequence ID" value="NZ_AAOH01000001.1"/>
</dbReference>
<feature type="domain" description="RRM" evidence="2">
    <location>
        <begin position="1"/>
        <end position="79"/>
    </location>
</feature>
<dbReference type="AlphaFoldDB" id="A4C3X9"/>
<gene>
    <name evidence="3" type="ORF">PTD2_01791</name>
</gene>
<dbReference type="InterPro" id="IPR000504">
    <property type="entry name" value="RRM_dom"/>
</dbReference>
<keyword evidence="4" id="KW-1185">Reference proteome</keyword>
<keyword evidence="1" id="KW-0694">RNA-binding</keyword>
<organism evidence="3 4">
    <name type="scientific">Pseudoalteromonas tunicata D2</name>
    <dbReference type="NCBI Taxonomy" id="87626"/>
    <lineage>
        <taxon>Bacteria</taxon>
        <taxon>Pseudomonadati</taxon>
        <taxon>Pseudomonadota</taxon>
        <taxon>Gammaproteobacteria</taxon>
        <taxon>Alteromonadales</taxon>
        <taxon>Pseudoalteromonadaceae</taxon>
        <taxon>Pseudoalteromonas</taxon>
    </lineage>
</organism>
<dbReference type="EMBL" id="AAOH01000001">
    <property type="protein sequence ID" value="EAR30261.1"/>
    <property type="molecule type" value="Genomic_DNA"/>
</dbReference>
<dbReference type="SMART" id="SM00360">
    <property type="entry name" value="RRM"/>
    <property type="match status" value="1"/>
</dbReference>
<dbReference type="Gene3D" id="3.30.70.330">
    <property type="match status" value="1"/>
</dbReference>
<name>A4C3X9_9GAMM</name>
<sequence length="82" mass="9104">MKLLIRNLAKTLTEVELRNKLEQFGTVQSCTIVLDAVTQQSKGFAIAHMPKVGEAKLAIKSLNGENLCGSVLRVKKYEEKTE</sequence>
<dbReference type="PANTHER" id="PTHR48025:SF1">
    <property type="entry name" value="RRM DOMAIN-CONTAINING PROTEIN"/>
    <property type="match status" value="1"/>
</dbReference>
<dbReference type="InterPro" id="IPR035979">
    <property type="entry name" value="RBD_domain_sf"/>
</dbReference>
<dbReference type="STRING" id="87626.PTD2_01791"/>
<proteinExistence type="predicted"/>
<dbReference type="PROSITE" id="PS50102">
    <property type="entry name" value="RRM"/>
    <property type="match status" value="1"/>
</dbReference>
<dbReference type="CDD" id="cd00590">
    <property type="entry name" value="RRM_SF"/>
    <property type="match status" value="1"/>
</dbReference>
<dbReference type="Pfam" id="PF00076">
    <property type="entry name" value="RRM_1"/>
    <property type="match status" value="1"/>
</dbReference>
<accession>A4C3X9</accession>
<dbReference type="GO" id="GO:0003729">
    <property type="term" value="F:mRNA binding"/>
    <property type="evidence" value="ECO:0007669"/>
    <property type="project" value="TreeGrafter"/>
</dbReference>
<dbReference type="InterPro" id="IPR050502">
    <property type="entry name" value="Euk_RNA-bind_prot"/>
</dbReference>
<evidence type="ECO:0000256" key="1">
    <source>
        <dbReference type="ARBA" id="ARBA00022884"/>
    </source>
</evidence>
<dbReference type="HOGENOM" id="CLU_012062_28_8_6"/>
<comment type="caution">
    <text evidence="3">The sequence shown here is derived from an EMBL/GenBank/DDBJ whole genome shotgun (WGS) entry which is preliminary data.</text>
</comment>
<protein>
    <recommendedName>
        <fullName evidence="2">RRM domain-containing protein</fullName>
    </recommendedName>
</protein>
<dbReference type="SUPFAM" id="SSF54928">
    <property type="entry name" value="RNA-binding domain, RBD"/>
    <property type="match status" value="1"/>
</dbReference>